<proteinExistence type="predicted"/>
<sequence length="170" mass="19264">MWTNMLPLHIDFSAKEVLIVGGGKIALRRLKTFLHAGANITVVSPEACEEIARLAEQNEICWKQEKVSVEHLHSPFLIVAATHDHDVNEWIGKNTRPNQLVNIASKMEKGNVLIPKIVKKGKLTLSISTNGASPTLAKELGEKLSSQFDDDFIKELDMLYEERQRRIRRR</sequence>
<dbReference type="InterPro" id="IPR028281">
    <property type="entry name" value="Sirohaem_synthase_central"/>
</dbReference>
<evidence type="ECO:0000256" key="3">
    <source>
        <dbReference type="ARBA" id="ARBA00023002"/>
    </source>
</evidence>
<dbReference type="InterPro" id="IPR006367">
    <property type="entry name" value="Sirohaem_synthase_N"/>
</dbReference>
<dbReference type="GeneID" id="301140654"/>
<evidence type="ECO:0000256" key="4">
    <source>
        <dbReference type="ARBA" id="ARBA00023027"/>
    </source>
</evidence>
<evidence type="ECO:0000256" key="5">
    <source>
        <dbReference type="ARBA" id="ARBA00023244"/>
    </source>
</evidence>
<dbReference type="PANTHER" id="PTHR35330:SF1">
    <property type="entry name" value="SIROHEME BIOSYNTHESIS PROTEIN MET8"/>
    <property type="match status" value="1"/>
</dbReference>
<dbReference type="NCBIfam" id="TIGR01470">
    <property type="entry name" value="cysG_Nterm"/>
    <property type="match status" value="1"/>
</dbReference>
<evidence type="ECO:0000256" key="2">
    <source>
        <dbReference type="ARBA" id="ARBA00012400"/>
    </source>
</evidence>
<comment type="catalytic activity">
    <reaction evidence="6">
        <text>precorrin-2 + NAD(+) = sirohydrochlorin + NADH + 2 H(+)</text>
        <dbReference type="Rhea" id="RHEA:15613"/>
        <dbReference type="ChEBI" id="CHEBI:15378"/>
        <dbReference type="ChEBI" id="CHEBI:57540"/>
        <dbReference type="ChEBI" id="CHEBI:57945"/>
        <dbReference type="ChEBI" id="CHEBI:58351"/>
        <dbReference type="ChEBI" id="CHEBI:58827"/>
        <dbReference type="EC" id="1.3.1.76"/>
    </reaction>
</comment>
<organism evidence="8 9">
    <name type="scientific">Metabacillus fastidiosus</name>
    <dbReference type="NCBI Taxonomy" id="1458"/>
    <lineage>
        <taxon>Bacteria</taxon>
        <taxon>Bacillati</taxon>
        <taxon>Bacillota</taxon>
        <taxon>Bacilli</taxon>
        <taxon>Bacillales</taxon>
        <taxon>Bacillaceae</taxon>
        <taxon>Metabacillus</taxon>
    </lineage>
</organism>
<name>A0ABU6NWY4_9BACI</name>
<reference evidence="8 9" key="1">
    <citation type="submission" date="2023-03" db="EMBL/GenBank/DDBJ databases">
        <title>Bacillus Genome Sequencing.</title>
        <authorList>
            <person name="Dunlap C."/>
        </authorList>
    </citation>
    <scope>NUCLEOTIDE SEQUENCE [LARGE SCALE GENOMIC DNA]</scope>
    <source>
        <strain evidence="8 9">NRS-1717</strain>
    </source>
</reference>
<evidence type="ECO:0000259" key="7">
    <source>
        <dbReference type="Pfam" id="PF14824"/>
    </source>
</evidence>
<dbReference type="EC" id="1.3.1.76" evidence="2"/>
<keyword evidence="9" id="KW-1185">Reference proteome</keyword>
<evidence type="ECO:0000256" key="1">
    <source>
        <dbReference type="ARBA" id="ARBA00005010"/>
    </source>
</evidence>
<accession>A0ABU6NWY4</accession>
<dbReference type="InterPro" id="IPR028161">
    <property type="entry name" value="Met8-like"/>
</dbReference>
<dbReference type="SUPFAM" id="SSF75615">
    <property type="entry name" value="Siroheme synthase middle domains-like"/>
    <property type="match status" value="1"/>
</dbReference>
<protein>
    <recommendedName>
        <fullName evidence="2">precorrin-2 dehydrogenase</fullName>
        <ecNumber evidence="2">1.3.1.76</ecNumber>
    </recommendedName>
</protein>
<keyword evidence="3" id="KW-0560">Oxidoreductase</keyword>
<evidence type="ECO:0000313" key="8">
    <source>
        <dbReference type="EMBL" id="MED4401629.1"/>
    </source>
</evidence>
<comment type="pathway">
    <text evidence="1">Porphyrin-containing compound metabolism; siroheme biosynthesis; sirohydrochlorin from precorrin-2: step 1/1.</text>
</comment>
<feature type="domain" description="Siroheme synthase central" evidence="7">
    <location>
        <begin position="121"/>
        <end position="140"/>
    </location>
</feature>
<dbReference type="Pfam" id="PF14824">
    <property type="entry name" value="Sirohm_synth_M"/>
    <property type="match status" value="1"/>
</dbReference>
<dbReference type="InterPro" id="IPR036291">
    <property type="entry name" value="NAD(P)-bd_dom_sf"/>
</dbReference>
<dbReference type="Gene3D" id="1.10.8.610">
    <property type="entry name" value="SirC, precorrin-2 dehydrogenase, C-terminal helical domain-like"/>
    <property type="match status" value="1"/>
</dbReference>
<dbReference type="EMBL" id="JARTFS010000006">
    <property type="protein sequence ID" value="MED4401629.1"/>
    <property type="molecule type" value="Genomic_DNA"/>
</dbReference>
<dbReference type="SUPFAM" id="SSF51735">
    <property type="entry name" value="NAD(P)-binding Rossmann-fold domains"/>
    <property type="match status" value="1"/>
</dbReference>
<dbReference type="InterPro" id="IPR042518">
    <property type="entry name" value="SirC_C"/>
</dbReference>
<dbReference type="Pfam" id="PF13241">
    <property type="entry name" value="NAD_binding_7"/>
    <property type="match status" value="1"/>
</dbReference>
<keyword evidence="4" id="KW-0520">NAD</keyword>
<keyword evidence="5" id="KW-0627">Porphyrin biosynthesis</keyword>
<comment type="caution">
    <text evidence="8">The sequence shown here is derived from an EMBL/GenBank/DDBJ whole genome shotgun (WGS) entry which is preliminary data.</text>
</comment>
<dbReference type="Gene3D" id="3.40.50.720">
    <property type="entry name" value="NAD(P)-binding Rossmann-like Domain"/>
    <property type="match status" value="1"/>
</dbReference>
<gene>
    <name evidence="8" type="ORF">P9271_09910</name>
</gene>
<dbReference type="PANTHER" id="PTHR35330">
    <property type="entry name" value="SIROHEME BIOSYNTHESIS PROTEIN MET8"/>
    <property type="match status" value="1"/>
</dbReference>
<evidence type="ECO:0000313" key="9">
    <source>
        <dbReference type="Proteomes" id="UP001342826"/>
    </source>
</evidence>
<evidence type="ECO:0000256" key="6">
    <source>
        <dbReference type="ARBA" id="ARBA00047561"/>
    </source>
</evidence>
<dbReference type="RefSeq" id="WP_235842988.1">
    <property type="nucleotide sequence ID" value="NZ_JARTFS010000006.1"/>
</dbReference>
<dbReference type="Proteomes" id="UP001342826">
    <property type="component" value="Unassembled WGS sequence"/>
</dbReference>